<dbReference type="InterPro" id="IPR014922">
    <property type="entry name" value="YdhG-like"/>
</dbReference>
<protein>
    <recommendedName>
        <fullName evidence="1">YdhG-like domain-containing protein</fullName>
    </recommendedName>
</protein>
<gene>
    <name evidence="2" type="ORF">VIBNISOn1_30187</name>
</gene>
<dbReference type="RefSeq" id="WP_022612286.1">
    <property type="nucleotide sequence ID" value="NZ_LK391965.1"/>
</dbReference>
<proteinExistence type="predicted"/>
<sequence length="134" mass="15581">MDEQIQGVFDQFPKSVKEHLLQVRTLIFSVVEEHQLGSVEETLKWGQPSYMVKTGSTVRLGFDANDPQTYCVYFHCQTTLVETFRELYGDEMEYQGNRAIVFRIDKPLAEPLLRHCLYLALNYRKLKHLPLLGA</sequence>
<dbReference type="AlphaFoldDB" id="A0AAV2VS52"/>
<dbReference type="EMBL" id="CAOF01000120">
    <property type="protein sequence ID" value="CCO47491.1"/>
    <property type="molecule type" value="Genomic_DNA"/>
</dbReference>
<dbReference type="SUPFAM" id="SSF159888">
    <property type="entry name" value="YdhG-like"/>
    <property type="match status" value="1"/>
</dbReference>
<reference evidence="2 3" key="1">
    <citation type="journal article" date="2013" name="ISME J.">
        <title>Comparative genomics of pathogenic lineages of Vibrio nigripulchritudo identifies virulence-associated traits.</title>
        <authorList>
            <person name="Goudenege D."/>
            <person name="Labreuche Y."/>
            <person name="Krin E."/>
            <person name="Ansquer D."/>
            <person name="Mangenot S."/>
            <person name="Calteau A."/>
            <person name="Medigue C."/>
            <person name="Mazel D."/>
            <person name="Polz M.F."/>
            <person name="Le Roux F."/>
        </authorList>
    </citation>
    <scope>NUCLEOTIDE SEQUENCE [LARGE SCALE GENOMIC DNA]</scope>
    <source>
        <strain evidence="2 3">SOn1</strain>
    </source>
</reference>
<name>A0AAV2VS52_9VIBR</name>
<comment type="caution">
    <text evidence="2">The sequence shown here is derived from an EMBL/GenBank/DDBJ whole genome shotgun (WGS) entry which is preliminary data.</text>
</comment>
<feature type="domain" description="YdhG-like" evidence="1">
    <location>
        <begin position="17"/>
        <end position="120"/>
    </location>
</feature>
<dbReference type="Proteomes" id="UP000018211">
    <property type="component" value="Unassembled WGS sequence"/>
</dbReference>
<organism evidence="2 3">
    <name type="scientific">Vibrio nigripulchritudo SOn1</name>
    <dbReference type="NCBI Taxonomy" id="1238450"/>
    <lineage>
        <taxon>Bacteria</taxon>
        <taxon>Pseudomonadati</taxon>
        <taxon>Pseudomonadota</taxon>
        <taxon>Gammaproteobacteria</taxon>
        <taxon>Vibrionales</taxon>
        <taxon>Vibrionaceae</taxon>
        <taxon>Vibrio</taxon>
    </lineage>
</organism>
<dbReference type="Pfam" id="PF08818">
    <property type="entry name" value="DUF1801"/>
    <property type="match status" value="1"/>
</dbReference>
<accession>A0AAV2VS52</accession>
<evidence type="ECO:0000313" key="2">
    <source>
        <dbReference type="EMBL" id="CCO47491.1"/>
    </source>
</evidence>
<evidence type="ECO:0000313" key="3">
    <source>
        <dbReference type="Proteomes" id="UP000018211"/>
    </source>
</evidence>
<evidence type="ECO:0000259" key="1">
    <source>
        <dbReference type="Pfam" id="PF08818"/>
    </source>
</evidence>
<dbReference type="Gene3D" id="3.90.1150.200">
    <property type="match status" value="1"/>
</dbReference>